<evidence type="ECO:0000313" key="3">
    <source>
        <dbReference type="Proteomes" id="UP000460561"/>
    </source>
</evidence>
<evidence type="ECO:0000256" key="1">
    <source>
        <dbReference type="SAM" id="MobiDB-lite"/>
    </source>
</evidence>
<accession>A0A845A7L2</accession>
<dbReference type="AlphaFoldDB" id="A0A845A7L2"/>
<keyword evidence="3" id="KW-1185">Reference proteome</keyword>
<protein>
    <submittedName>
        <fullName evidence="2">DUF885 family protein</fullName>
    </submittedName>
</protein>
<organism evidence="2 3">
    <name type="scientific">Altericroceibacterium indicum</name>
    <dbReference type="NCBI Taxonomy" id="374177"/>
    <lineage>
        <taxon>Bacteria</taxon>
        <taxon>Pseudomonadati</taxon>
        <taxon>Pseudomonadota</taxon>
        <taxon>Alphaproteobacteria</taxon>
        <taxon>Sphingomonadales</taxon>
        <taxon>Erythrobacteraceae</taxon>
        <taxon>Altericroceibacterium</taxon>
    </lineage>
</organism>
<sequence length="547" mass="61432">MIAPPAMAQARQDEAMSTTTNTGTTPAALVNLFDDWREVAEPARLNGAPDFSQDALNSQAAMLEQMRTRLKNLDRSGWSKRDVADAQLIEAEMNGLDFDLRVRQPWARDPSYFATVFGEESDVPAHEGPSADVIDLFTYDYPLSASDAAKLEGRLKSVPVLLKRAKTYLANGNARDLWQYGGRAFAGQAATLDELAKGTLKMRTLEGEKHASLEGAPSSLRNAVVVARDASTEFGAWVKQEAASKTGPSGVGKENYSWYMRHVQLVPYDWDEQVTLLQRELDRSLAGLAMEEWRNRKLPPLDPIADVAAYNAFAKDKMAQFIDFVIDTGFVPDKPYYRQALEAQTLDYVPPEKRVFFYHVTARDPWPLYSHDIHWVELARLKHEPDASPIRQKPPLYNIYAARSEGYATAFEELVMQAGLYKENPRGRELVWIMLANRAARGLASLHVQANEMDLKQAGIFHSEWTPRGWADPESDLVGFEQLLYLRQPGYGTSYIVGKQLLDDQIARRIHAAQMRGEAANIPQIFAEIMAEGIVPWPLMDTQVPEK</sequence>
<name>A0A845A7L2_9SPHN</name>
<comment type="caution">
    <text evidence="2">The sequence shown here is derived from an EMBL/GenBank/DDBJ whole genome shotgun (WGS) entry which is preliminary data.</text>
</comment>
<dbReference type="InterPro" id="IPR010281">
    <property type="entry name" value="DUF885"/>
</dbReference>
<dbReference type="Proteomes" id="UP000460561">
    <property type="component" value="Unassembled WGS sequence"/>
</dbReference>
<evidence type="ECO:0000313" key="2">
    <source>
        <dbReference type="EMBL" id="MXP25507.1"/>
    </source>
</evidence>
<gene>
    <name evidence="2" type="ORF">GRI39_05555</name>
</gene>
<dbReference type="EMBL" id="WTYQ01000002">
    <property type="protein sequence ID" value="MXP25507.1"/>
    <property type="molecule type" value="Genomic_DNA"/>
</dbReference>
<feature type="region of interest" description="Disordered" evidence="1">
    <location>
        <begin position="1"/>
        <end position="24"/>
    </location>
</feature>
<reference evidence="2 3" key="1">
    <citation type="submission" date="2019-12" db="EMBL/GenBank/DDBJ databases">
        <title>Genomic-based taxomic classification of the family Erythrobacteraceae.</title>
        <authorList>
            <person name="Xu L."/>
        </authorList>
    </citation>
    <scope>NUCLEOTIDE SEQUENCE [LARGE SCALE GENOMIC DNA]</scope>
    <source>
        <strain evidence="2 3">DSM 18604</strain>
    </source>
</reference>
<proteinExistence type="predicted"/>
<dbReference type="OrthoDB" id="7277554at2"/>
<dbReference type="Pfam" id="PF05960">
    <property type="entry name" value="DUF885"/>
    <property type="match status" value="1"/>
</dbReference>